<dbReference type="RefSeq" id="WP_338395329.1">
    <property type="nucleotide sequence ID" value="NZ_AP025317.1"/>
</dbReference>
<geneLocation type="plasmid" evidence="1 2">
    <name>pFA3</name>
</geneLocation>
<evidence type="ECO:0000313" key="1">
    <source>
        <dbReference type="EMBL" id="BDD12185.1"/>
    </source>
</evidence>
<accession>A0AAU9CSB7</accession>
<reference evidence="1 2" key="1">
    <citation type="submission" date="2021-12" db="EMBL/GenBank/DDBJ databases">
        <title>Genome sequencing of bacteria with rrn-lacking chromosome and rrn-plasmid.</title>
        <authorList>
            <person name="Anda M."/>
            <person name="Iwasaki W."/>
        </authorList>
    </citation>
    <scope>NUCLEOTIDE SEQUENCE [LARGE SCALE GENOMIC DNA]</scope>
    <source>
        <strain evidence="1 2">DSM 100852</strain>
        <plasmid evidence="1 2">pFA3</plasmid>
    </source>
</reference>
<keyword evidence="1" id="KW-0614">Plasmid</keyword>
<name>A0AAU9CSB7_9BACT</name>
<dbReference type="Proteomes" id="UP001348817">
    <property type="component" value="Plasmid pFA3"/>
</dbReference>
<protein>
    <submittedName>
        <fullName evidence="1">Uncharacterized protein</fullName>
    </submittedName>
</protein>
<gene>
    <name evidence="1" type="ORF">FUAX_46170</name>
</gene>
<dbReference type="KEGG" id="fax:FUAX_46170"/>
<dbReference type="EMBL" id="AP025317">
    <property type="protein sequence ID" value="BDD12185.1"/>
    <property type="molecule type" value="Genomic_DNA"/>
</dbReference>
<organism evidence="1 2">
    <name type="scientific">Fulvitalea axinellae</name>
    <dbReference type="NCBI Taxonomy" id="1182444"/>
    <lineage>
        <taxon>Bacteria</taxon>
        <taxon>Pseudomonadati</taxon>
        <taxon>Bacteroidota</taxon>
        <taxon>Cytophagia</taxon>
        <taxon>Cytophagales</taxon>
        <taxon>Persicobacteraceae</taxon>
        <taxon>Fulvitalea</taxon>
    </lineage>
</organism>
<proteinExistence type="predicted"/>
<sequence>MKFFELDDRGIYPNDAYPLCGRLLSVSEKWRLGIVGLSNLVIIDFSPSMSAFVPAFEVNARWERTKCGMFVRFHENEKLRGLAIGEREVRSLEILRLTENPGRRKKETRIRRFLLRTGIISLPDEEAYLRIDFGKEDFLFFRLPIEMLSCAKRFFQSGDLKSKTVYRESVPESFQISDLLIF</sequence>
<dbReference type="AlphaFoldDB" id="A0AAU9CSB7"/>
<keyword evidence="2" id="KW-1185">Reference proteome</keyword>
<evidence type="ECO:0000313" key="2">
    <source>
        <dbReference type="Proteomes" id="UP001348817"/>
    </source>
</evidence>